<keyword evidence="1" id="KW-0732">Signal</keyword>
<evidence type="ECO:0000313" key="2">
    <source>
        <dbReference type="EMBL" id="CEJ79787.1"/>
    </source>
</evidence>
<dbReference type="NCBIfam" id="TIGR04312">
    <property type="entry name" value="choice_anch_B"/>
    <property type="match status" value="1"/>
</dbReference>
<dbReference type="AlphaFoldDB" id="A0A0A1T0L5"/>
<dbReference type="STRING" id="1531966.A0A0A1T0L5"/>
<dbReference type="HOGENOM" id="CLU_031217_0_0_1"/>
<name>A0A0A1T0L5_9HYPO</name>
<accession>A0A0A1T0L5</accession>
<gene>
    <name evidence="2" type="ORF">VHEMI00006</name>
</gene>
<dbReference type="Proteomes" id="UP000039046">
    <property type="component" value="Unassembled WGS sequence"/>
</dbReference>
<evidence type="ECO:0000256" key="1">
    <source>
        <dbReference type="SAM" id="SignalP"/>
    </source>
</evidence>
<organism evidence="2 3">
    <name type="scientific">[Torrubiella] hemipterigena</name>
    <dbReference type="NCBI Taxonomy" id="1531966"/>
    <lineage>
        <taxon>Eukaryota</taxon>
        <taxon>Fungi</taxon>
        <taxon>Dikarya</taxon>
        <taxon>Ascomycota</taxon>
        <taxon>Pezizomycotina</taxon>
        <taxon>Sordariomycetes</taxon>
        <taxon>Hypocreomycetidae</taxon>
        <taxon>Hypocreales</taxon>
        <taxon>Clavicipitaceae</taxon>
        <taxon>Clavicipitaceae incertae sedis</taxon>
        <taxon>'Torrubiella' clade</taxon>
    </lineage>
</organism>
<dbReference type="GO" id="GO:0005576">
    <property type="term" value="C:extracellular region"/>
    <property type="evidence" value="ECO:0007669"/>
    <property type="project" value="TreeGrafter"/>
</dbReference>
<dbReference type="PANTHER" id="PTHR38787">
    <property type="entry name" value="REGULATORY P DOMAIN-CONTAINING PROTEIN"/>
    <property type="match status" value="1"/>
</dbReference>
<evidence type="ECO:0008006" key="4">
    <source>
        <dbReference type="Google" id="ProtNLM"/>
    </source>
</evidence>
<dbReference type="OrthoDB" id="2099887at2759"/>
<keyword evidence="3" id="KW-1185">Reference proteome</keyword>
<evidence type="ECO:0000313" key="3">
    <source>
        <dbReference type="Proteomes" id="UP000039046"/>
    </source>
</evidence>
<dbReference type="InterPro" id="IPR027589">
    <property type="entry name" value="Choice_anch_B"/>
</dbReference>
<feature type="signal peptide" evidence="1">
    <location>
        <begin position="1"/>
        <end position="18"/>
    </location>
</feature>
<sequence>MRITFAASLLALATSAAAMPAKDIQKMSPAERMAYIKAEKIRLDDERTAAGVFDLDRYEAHGPAKCEGSKAGEYSCKAMDMMGFIRHQDLGSKSRKGNDVWGWTSKDGREFGVVCQTDGAAFIEVLKDGSMVYLGRINTASSSALWRDAKVIGDMVYIVADVSKHGMQVFDMKKLLEADPKSPKVYAKEDLVTHFTGFGKAHNIVANEKTNLVFNVGGDGKCSGKLWAFDVKDPANPKDLGCSAGGSYVHDAQCVNYDGPDSKYKGKEVCFDFNVNVLVTVDNSDPAKATQIGSAKYKGSAYTHQGWVTKGMTHLLLGDEQDEGSNGGNTRTFIFDIKDLANPKHTGTYVSKSKAIDHNLYIIDNIAYQSNYATGLRVLDVDSVDKDNTGGGFQEIAYFDVYPEDDNKNPSISYVGSWSNYPYFKSGYILVNSMERGIFSVKMHKSALAHRNGTNFE</sequence>
<feature type="chain" id="PRO_5001989734" description="Regulatory P domain-containing protein" evidence="1">
    <location>
        <begin position="19"/>
        <end position="457"/>
    </location>
</feature>
<protein>
    <recommendedName>
        <fullName evidence="4">Regulatory P domain-containing protein</fullName>
    </recommendedName>
</protein>
<dbReference type="PANTHER" id="PTHR38787:SF3">
    <property type="entry name" value="REGULATORY P DOMAIN-CONTAINING PROTEIN"/>
    <property type="match status" value="1"/>
</dbReference>
<dbReference type="EMBL" id="CDHN01000001">
    <property type="protein sequence ID" value="CEJ79787.1"/>
    <property type="molecule type" value="Genomic_DNA"/>
</dbReference>
<proteinExistence type="predicted"/>
<reference evidence="2 3" key="1">
    <citation type="journal article" date="2015" name="Genome Announc.">
        <title>Draft Genome Sequence and Gene Annotation of the Entomopathogenic Fungus Verticillium hemipterigenum.</title>
        <authorList>
            <person name="Horn F."/>
            <person name="Habel A."/>
            <person name="Scharf D.H."/>
            <person name="Dworschak J."/>
            <person name="Brakhage A.A."/>
            <person name="Guthke R."/>
            <person name="Hertweck C."/>
            <person name="Linde J."/>
        </authorList>
    </citation>
    <scope>NUCLEOTIDE SEQUENCE [LARGE SCALE GENOMIC DNA]</scope>
</reference>